<dbReference type="InterPro" id="IPR001387">
    <property type="entry name" value="Cro/C1-type_HTH"/>
</dbReference>
<feature type="compositionally biased region" description="Basic and acidic residues" evidence="1">
    <location>
        <begin position="131"/>
        <end position="141"/>
    </location>
</feature>
<evidence type="ECO:0000313" key="3">
    <source>
        <dbReference type="EMBL" id="MCY9765204.1"/>
    </source>
</evidence>
<sequence length="141" mass="16019">MDTLGERIAFLRESKGLKQRELMNMLGFNNLSRFERNDMKPGIDIIIAISDFFNVSTDWLLKGKEISSVKSHQGEENILPSDIELLAKFHQLDEREQGRIEERIEMLLELAGRKSVSSSKHMRSQVSTNGDGREEAAAKLA</sequence>
<organism evidence="3 4">
    <name type="scientific">Paenibacillus alvei</name>
    <name type="common">Bacillus alvei</name>
    <dbReference type="NCBI Taxonomy" id="44250"/>
    <lineage>
        <taxon>Bacteria</taxon>
        <taxon>Bacillati</taxon>
        <taxon>Bacillota</taxon>
        <taxon>Bacilli</taxon>
        <taxon>Bacillales</taxon>
        <taxon>Paenibacillaceae</taxon>
        <taxon>Paenibacillus</taxon>
    </lineage>
</organism>
<dbReference type="EMBL" id="JAMDNP010000216">
    <property type="protein sequence ID" value="MCY9765204.1"/>
    <property type="molecule type" value="Genomic_DNA"/>
</dbReference>
<dbReference type="Gene3D" id="1.10.260.40">
    <property type="entry name" value="lambda repressor-like DNA-binding domains"/>
    <property type="match status" value="1"/>
</dbReference>
<protein>
    <submittedName>
        <fullName evidence="3">Helix-turn-helix domain-containing protein</fullName>
    </submittedName>
</protein>
<evidence type="ECO:0000313" key="4">
    <source>
        <dbReference type="Proteomes" id="UP001527181"/>
    </source>
</evidence>
<evidence type="ECO:0000259" key="2">
    <source>
        <dbReference type="PROSITE" id="PS50943"/>
    </source>
</evidence>
<dbReference type="InterPro" id="IPR010982">
    <property type="entry name" value="Lambda_DNA-bd_dom_sf"/>
</dbReference>
<feature type="region of interest" description="Disordered" evidence="1">
    <location>
        <begin position="113"/>
        <end position="141"/>
    </location>
</feature>
<feature type="compositionally biased region" description="Polar residues" evidence="1">
    <location>
        <begin position="115"/>
        <end position="130"/>
    </location>
</feature>
<accession>A0ABT4H9D1</accession>
<proteinExistence type="predicted"/>
<gene>
    <name evidence="3" type="ORF">M5X12_32420</name>
</gene>
<dbReference type="Proteomes" id="UP001527181">
    <property type="component" value="Unassembled WGS sequence"/>
</dbReference>
<feature type="domain" description="HTH cro/C1-type" evidence="2">
    <location>
        <begin position="8"/>
        <end position="60"/>
    </location>
</feature>
<dbReference type="PROSITE" id="PS50943">
    <property type="entry name" value="HTH_CROC1"/>
    <property type="match status" value="1"/>
</dbReference>
<dbReference type="Pfam" id="PF12844">
    <property type="entry name" value="HTH_19"/>
    <property type="match status" value="1"/>
</dbReference>
<dbReference type="SMART" id="SM00530">
    <property type="entry name" value="HTH_XRE"/>
    <property type="match status" value="1"/>
</dbReference>
<comment type="caution">
    <text evidence="3">The sequence shown here is derived from an EMBL/GenBank/DDBJ whole genome shotgun (WGS) entry which is preliminary data.</text>
</comment>
<evidence type="ECO:0000256" key="1">
    <source>
        <dbReference type="SAM" id="MobiDB-lite"/>
    </source>
</evidence>
<dbReference type="RefSeq" id="WP_268600906.1">
    <property type="nucleotide sequence ID" value="NZ_JAMDNP010000216.1"/>
</dbReference>
<dbReference type="CDD" id="cd00093">
    <property type="entry name" value="HTH_XRE"/>
    <property type="match status" value="1"/>
</dbReference>
<dbReference type="SUPFAM" id="SSF47413">
    <property type="entry name" value="lambda repressor-like DNA-binding domains"/>
    <property type="match status" value="1"/>
</dbReference>
<keyword evidence="4" id="KW-1185">Reference proteome</keyword>
<reference evidence="3 4" key="1">
    <citation type="submission" date="2022-05" db="EMBL/GenBank/DDBJ databases">
        <title>Genome Sequencing of Bee-Associated Microbes.</title>
        <authorList>
            <person name="Dunlap C."/>
        </authorList>
    </citation>
    <scope>NUCLEOTIDE SEQUENCE [LARGE SCALE GENOMIC DNA]</scope>
    <source>
        <strain evidence="3 4">NRRL B-04010</strain>
    </source>
</reference>
<name>A0ABT4H9D1_PAEAL</name>